<proteinExistence type="inferred from homology"/>
<accession>A0A5D4IXX3</accession>
<evidence type="ECO:0000259" key="7">
    <source>
        <dbReference type="PROSITE" id="PS50983"/>
    </source>
</evidence>
<dbReference type="Pfam" id="PF01497">
    <property type="entry name" value="Peripla_BP_2"/>
    <property type="match status" value="1"/>
</dbReference>
<dbReference type="PANTHER" id="PTHR30532:SF1">
    <property type="entry name" value="IRON(3+)-HYDROXAMATE-BINDING PROTEIN FHUD"/>
    <property type="match status" value="1"/>
</dbReference>
<evidence type="ECO:0000256" key="4">
    <source>
        <dbReference type="ARBA" id="ARBA00022729"/>
    </source>
</evidence>
<sequence length="337" mass="35603">MSSNPVTRRGTAFAAALMSASLLLTACGSDGDGTGDKAAAGTSGDKSAETRSVKAENGTVEIPAAPRRIVTIGNTNLPFIDLGGKPVGVTEVSDAELAVLPKEQKTAYEAAEVVGSSGGDVDLEKLAALKPDLILVQFHTNDWDKVGKRLESIAPTVLWGLDTEWKAFAGEIAEAGNVTDELGRQKTEFEKKVAQIKKTYGKTIDDTKFVDVSRGDWSDPGTFYIADIGCSEIARDDIGLDLPAAAEGKDPLAYESLPFEQIGELSTYDVITYPVDAEGRPTEPFVPVTRTNTWKALPTVTSGRALGVFCPGNNSYGPVNRYLDSLDGALAALAGKL</sequence>
<evidence type="ECO:0000313" key="8">
    <source>
        <dbReference type="EMBL" id="TYR56493.1"/>
    </source>
</evidence>
<dbReference type="GO" id="GO:1901678">
    <property type="term" value="P:iron coordination entity transport"/>
    <property type="evidence" value="ECO:0007669"/>
    <property type="project" value="UniProtKB-ARBA"/>
</dbReference>
<dbReference type="GO" id="GO:0030288">
    <property type="term" value="C:outer membrane-bounded periplasmic space"/>
    <property type="evidence" value="ECO:0007669"/>
    <property type="project" value="TreeGrafter"/>
</dbReference>
<keyword evidence="4 6" id="KW-0732">Signal</keyword>
<dbReference type="PANTHER" id="PTHR30532">
    <property type="entry name" value="IRON III DICITRATE-BINDING PERIPLASMIC PROTEIN"/>
    <property type="match status" value="1"/>
</dbReference>
<comment type="caution">
    <text evidence="8">The sequence shown here is derived from an EMBL/GenBank/DDBJ whole genome shotgun (WGS) entry which is preliminary data.</text>
</comment>
<evidence type="ECO:0000256" key="1">
    <source>
        <dbReference type="ARBA" id="ARBA00004196"/>
    </source>
</evidence>
<feature type="domain" description="Fe/B12 periplasmic-binding" evidence="7">
    <location>
        <begin position="68"/>
        <end position="337"/>
    </location>
</feature>
<evidence type="ECO:0000256" key="3">
    <source>
        <dbReference type="ARBA" id="ARBA00022448"/>
    </source>
</evidence>
<dbReference type="Proteomes" id="UP000323242">
    <property type="component" value="Unassembled WGS sequence"/>
</dbReference>
<gene>
    <name evidence="8" type="ORF">FY004_23675</name>
</gene>
<dbReference type="SUPFAM" id="SSF53807">
    <property type="entry name" value="Helical backbone' metal receptor"/>
    <property type="match status" value="1"/>
</dbReference>
<name>A0A5D4IXX3_9ACTN</name>
<reference evidence="8 9" key="1">
    <citation type="submission" date="2019-08" db="EMBL/GenBank/DDBJ databases">
        <title>Draft genome for granaticin producer strain Streptomyces parvus C05.</title>
        <authorList>
            <person name="Gonzalez-Pimentel J.L."/>
        </authorList>
    </citation>
    <scope>NUCLEOTIDE SEQUENCE [LARGE SCALE GENOMIC DNA]</scope>
    <source>
        <strain evidence="8 9">C05</strain>
    </source>
</reference>
<protein>
    <submittedName>
        <fullName evidence="8">ABC transporter substrate-binding protein</fullName>
    </submittedName>
</protein>
<dbReference type="RefSeq" id="WP_148903734.1">
    <property type="nucleotide sequence ID" value="NZ_VSZQ01000138.1"/>
</dbReference>
<evidence type="ECO:0000256" key="5">
    <source>
        <dbReference type="SAM" id="MobiDB-lite"/>
    </source>
</evidence>
<dbReference type="InterPro" id="IPR051313">
    <property type="entry name" value="Bact_iron-sidero_bind"/>
</dbReference>
<organism evidence="8 9">
    <name type="scientific">Streptomyces parvus</name>
    <dbReference type="NCBI Taxonomy" id="66428"/>
    <lineage>
        <taxon>Bacteria</taxon>
        <taxon>Bacillati</taxon>
        <taxon>Actinomycetota</taxon>
        <taxon>Actinomycetes</taxon>
        <taxon>Kitasatosporales</taxon>
        <taxon>Streptomycetaceae</taxon>
        <taxon>Streptomyces</taxon>
    </lineage>
</organism>
<dbReference type="PROSITE" id="PS50983">
    <property type="entry name" value="FE_B12_PBP"/>
    <property type="match status" value="1"/>
</dbReference>
<comment type="subcellular location">
    <subcellularLocation>
        <location evidence="1">Cell envelope</location>
    </subcellularLocation>
</comment>
<keyword evidence="3" id="KW-0813">Transport</keyword>
<dbReference type="Gene3D" id="3.40.50.1980">
    <property type="entry name" value="Nitrogenase molybdenum iron protein domain"/>
    <property type="match status" value="2"/>
</dbReference>
<evidence type="ECO:0000313" key="9">
    <source>
        <dbReference type="Proteomes" id="UP000323242"/>
    </source>
</evidence>
<keyword evidence="9" id="KW-1185">Reference proteome</keyword>
<evidence type="ECO:0000256" key="6">
    <source>
        <dbReference type="SAM" id="SignalP"/>
    </source>
</evidence>
<feature type="chain" id="PRO_5039502997" evidence="6">
    <location>
        <begin position="27"/>
        <end position="337"/>
    </location>
</feature>
<dbReference type="EMBL" id="VSZQ01000138">
    <property type="protein sequence ID" value="TYR56493.1"/>
    <property type="molecule type" value="Genomic_DNA"/>
</dbReference>
<feature type="signal peptide" evidence="6">
    <location>
        <begin position="1"/>
        <end position="26"/>
    </location>
</feature>
<evidence type="ECO:0000256" key="2">
    <source>
        <dbReference type="ARBA" id="ARBA00008814"/>
    </source>
</evidence>
<feature type="region of interest" description="Disordered" evidence="5">
    <location>
        <begin position="35"/>
        <end position="59"/>
    </location>
</feature>
<comment type="similarity">
    <text evidence="2">Belongs to the bacterial solute-binding protein 8 family.</text>
</comment>
<dbReference type="AlphaFoldDB" id="A0A5D4IXX3"/>
<feature type="compositionally biased region" description="Low complexity" evidence="5">
    <location>
        <begin position="36"/>
        <end position="45"/>
    </location>
</feature>
<dbReference type="InterPro" id="IPR002491">
    <property type="entry name" value="ABC_transptr_periplasmic_BD"/>
</dbReference>